<dbReference type="AlphaFoldDB" id="A0A6G4N098"/>
<dbReference type="Pfam" id="PF09643">
    <property type="entry name" value="YopX"/>
    <property type="match status" value="1"/>
</dbReference>
<dbReference type="InterPro" id="IPR019096">
    <property type="entry name" value="YopX_protein"/>
</dbReference>
<protein>
    <recommendedName>
        <fullName evidence="1">YopX protein domain-containing protein</fullName>
    </recommendedName>
</protein>
<proteinExistence type="predicted"/>
<reference evidence="2" key="1">
    <citation type="submission" date="2020-02" db="EMBL/GenBank/DDBJ databases">
        <title>Antibiotic resistance/susceptibility profiles of lactic acid-producing cocci isolated from the human vagina, and analysis of the genetic basis of atypical resistances.</title>
        <authorList>
            <person name="Sirichoat A."/>
            <person name="Florez A.B."/>
            <person name="Vazquez L."/>
            <person name="Buppasiri P."/>
            <person name="Panya M."/>
            <person name="Lulitanond V."/>
            <person name="Mayo B."/>
        </authorList>
    </citation>
    <scope>NUCLEOTIDE SEQUENCE</scope>
    <source>
        <strain evidence="2">VA01-10AN</strain>
    </source>
</reference>
<dbReference type="NCBIfam" id="TIGR01671">
    <property type="entry name" value="phage_TIGR01671"/>
    <property type="match status" value="1"/>
</dbReference>
<gene>
    <name evidence="2" type="ORF">G5T13_08865</name>
</gene>
<dbReference type="EMBL" id="JAAJBG010000019">
    <property type="protein sequence ID" value="NGG16706.1"/>
    <property type="molecule type" value="Genomic_DNA"/>
</dbReference>
<dbReference type="SUPFAM" id="SSF159006">
    <property type="entry name" value="YopX-like"/>
    <property type="match status" value="1"/>
</dbReference>
<organism evidence="2">
    <name type="scientific">Streptococcus anginosus</name>
    <dbReference type="NCBI Taxonomy" id="1328"/>
    <lineage>
        <taxon>Bacteria</taxon>
        <taxon>Bacillati</taxon>
        <taxon>Bacillota</taxon>
        <taxon>Bacilli</taxon>
        <taxon>Lactobacillales</taxon>
        <taxon>Streptococcaceae</taxon>
        <taxon>Streptococcus</taxon>
        <taxon>Streptococcus anginosus group</taxon>
    </lineage>
</organism>
<name>A0A6G4N098_STRAP</name>
<accession>A0A6G4N098</accession>
<sequence>MIPKFRAWDKTHKKLGLIDADMNDGYFQSVKIFDEDEDDWQESENFILMQFTGLKDKNGTEIFEGDLLSCDGGMPHIVKFGQWICEDDLGYKIRNIGFYIDSSYDNTEWFQGIDYENTPIKFEIIGNIYENQELLEVKE</sequence>
<comment type="caution">
    <text evidence="2">The sequence shown here is derived from an EMBL/GenBank/DDBJ whole genome shotgun (WGS) entry which is preliminary data.</text>
</comment>
<evidence type="ECO:0000313" key="2">
    <source>
        <dbReference type="EMBL" id="NGG16706.1"/>
    </source>
</evidence>
<dbReference type="InterPro" id="IPR023385">
    <property type="entry name" value="YopX-like_C"/>
</dbReference>
<evidence type="ECO:0000259" key="1">
    <source>
        <dbReference type="Pfam" id="PF09643"/>
    </source>
</evidence>
<feature type="domain" description="YopX protein" evidence="1">
    <location>
        <begin position="4"/>
        <end position="136"/>
    </location>
</feature>
<dbReference type="InterPro" id="IPR010024">
    <property type="entry name" value="CHP16711"/>
</dbReference>
<dbReference type="Gene3D" id="2.30.30.290">
    <property type="entry name" value="YopX-like domains"/>
    <property type="match status" value="1"/>
</dbReference>
<dbReference type="RefSeq" id="WP_164232168.1">
    <property type="nucleotide sequence ID" value="NZ_JAAJBF010000015.1"/>
</dbReference>